<gene>
    <name evidence="1" type="ORF">IE53DRAFT_366546</name>
</gene>
<organism evidence="1 2">
    <name type="scientific">Violaceomyces palustris</name>
    <dbReference type="NCBI Taxonomy" id="1673888"/>
    <lineage>
        <taxon>Eukaryota</taxon>
        <taxon>Fungi</taxon>
        <taxon>Dikarya</taxon>
        <taxon>Basidiomycota</taxon>
        <taxon>Ustilaginomycotina</taxon>
        <taxon>Ustilaginomycetes</taxon>
        <taxon>Violaceomycetales</taxon>
        <taxon>Violaceomycetaceae</taxon>
        <taxon>Violaceomyces</taxon>
    </lineage>
</organism>
<protein>
    <submittedName>
        <fullName evidence="1">DUF654-domain-containing protein</fullName>
    </submittedName>
</protein>
<evidence type="ECO:0000313" key="2">
    <source>
        <dbReference type="Proteomes" id="UP000245626"/>
    </source>
</evidence>
<proteinExistence type="predicted"/>
<sequence>MSRKRLNKRQLREQQELEELLQSQQPQTKHDQVQQQQHSYNDQPEDDQDLQEDDGSEAEADPTLTHLTPTTTTQASIFATLGGIQDDQDTDEEEDEDEQVDQDDITSTAVSSGKKKKSKKKKKKSAKAVAQEEGEAREDKVEGIEMREQKGRDEDDERDLLQAEGASSPSSKEQKKSDKLSKGQKKKARQKQQQVAQEKSKLKDVGEMSIEELSSFLASQAQIASQSAGGSNESAKTHAQQSIFSSLSSSSSSSYRSHLALDPRHLDPAVELKRQFGSAAIKAYQNESGGGGGGRAAGGARARAQAMNPNLKVKSSLCTPKDYWPPIGRTFTGMSMDVKDGEGGRLCSWEHSRAYREVQMQFLQAVQSYDPNSLMALLRVYPWHIDTLLQLSEISRHQGDLGQAADFNDRALFAFERTSSAYFTSCLSSSNAGPAVVDFDKIENRAFFLAVHRNVGFLGRRGTWRTALEWSKLLLGLGKDGEDHHAALLWIDFLAIKSKQHAWLLTLIKRLEEQRSRRRGFKHASMVSAGAKTPIDDEKTMADELEDGEGMLDWCVGLSYAKALALKAVEREEGDREGRRSRAALRLAVARHPMVVPLICSKAGVDLPSSISGHPLFSLEPRWSSSVDTLPHLLSLIYTLRSESLWKEAGMANWLRDTTVELFSTLDQALEAGKAAYQPAVADERSRESVYRHIVVSDLPDALRQQLIGYVPPSVTSDSKALDAFDPVPPRGPNVTRYDDAYFSPILSRAAAAAGVGGPNQGQNGRTQADEQGMIQALMRALQGAAGIEGWGRAMEQMDDETREDVMAQILEAAAQARQDRGAGEFEPPGGFGDRDGDVEDQQAQGEEFFNDAEVERDVARVEGAGGGALGALRNALSALWGGGRQGDTESAEDSDWEEEQEADRNEE</sequence>
<accession>A0ACD0P588</accession>
<dbReference type="Proteomes" id="UP000245626">
    <property type="component" value="Unassembled WGS sequence"/>
</dbReference>
<dbReference type="EMBL" id="KZ819736">
    <property type="protein sequence ID" value="PWN53219.1"/>
    <property type="molecule type" value="Genomic_DNA"/>
</dbReference>
<name>A0ACD0P588_9BASI</name>
<reference evidence="1 2" key="1">
    <citation type="journal article" date="2018" name="Mol. Biol. Evol.">
        <title>Broad Genomic Sampling Reveals a Smut Pathogenic Ancestry of the Fungal Clade Ustilaginomycotina.</title>
        <authorList>
            <person name="Kijpornyongpan T."/>
            <person name="Mondo S.J."/>
            <person name="Barry K."/>
            <person name="Sandor L."/>
            <person name="Lee J."/>
            <person name="Lipzen A."/>
            <person name="Pangilinan J."/>
            <person name="LaButti K."/>
            <person name="Hainaut M."/>
            <person name="Henrissat B."/>
            <person name="Grigoriev I.V."/>
            <person name="Spatafora J.W."/>
            <person name="Aime M.C."/>
        </authorList>
    </citation>
    <scope>NUCLEOTIDE SEQUENCE [LARGE SCALE GENOMIC DNA]</scope>
    <source>
        <strain evidence="1 2">SA 807</strain>
    </source>
</reference>
<evidence type="ECO:0000313" key="1">
    <source>
        <dbReference type="EMBL" id="PWN53219.1"/>
    </source>
</evidence>
<keyword evidence="2" id="KW-1185">Reference proteome</keyword>